<dbReference type="AlphaFoldDB" id="A0A8X6J0K7"/>
<feature type="compositionally biased region" description="Basic and acidic residues" evidence="1">
    <location>
        <begin position="146"/>
        <end position="164"/>
    </location>
</feature>
<evidence type="ECO:0000313" key="3">
    <source>
        <dbReference type="Proteomes" id="UP000887116"/>
    </source>
</evidence>
<sequence>MENEKKERKKKLISRKLETDLKVSGSTGRGRRLSERRGNRAARRRERKRGPPIAPTCRLGPPRTSGNDEIRTPGGTGCPLSEFRVRFPIAPRLFRAGAPRGAFFPISRPSETHSKTSWDLDFFFEDSAGVPRATPGSKKINSRGFAPREKNAKSPDRGRCDRLPDPNGHSFDAEPPGPRARIFLFLVFPKLVEIRQKCTFSPPGETRSFPNKDGTARGIFPEIRNPVDPDEGSTNSKSEGRNSRKFQVPGLPKATSGPAFEKAPGVGRAPKIAGDAALIEFYPR</sequence>
<proteinExistence type="predicted"/>
<dbReference type="EMBL" id="BMAO01015870">
    <property type="protein sequence ID" value="GFR04823.1"/>
    <property type="molecule type" value="Genomic_DNA"/>
</dbReference>
<dbReference type="Proteomes" id="UP000887116">
    <property type="component" value="Unassembled WGS sequence"/>
</dbReference>
<comment type="caution">
    <text evidence="2">The sequence shown here is derived from an EMBL/GenBank/DDBJ whole genome shotgun (WGS) entry which is preliminary data.</text>
</comment>
<accession>A0A8X6J0K7</accession>
<feature type="compositionally biased region" description="Basic residues" evidence="1">
    <location>
        <begin position="39"/>
        <end position="50"/>
    </location>
</feature>
<gene>
    <name evidence="2" type="ORF">TNCT_488771</name>
</gene>
<keyword evidence="3" id="KW-1185">Reference proteome</keyword>
<feature type="region of interest" description="Disordered" evidence="1">
    <location>
        <begin position="1"/>
        <end position="75"/>
    </location>
</feature>
<feature type="region of interest" description="Disordered" evidence="1">
    <location>
        <begin position="201"/>
        <end position="268"/>
    </location>
</feature>
<evidence type="ECO:0000256" key="1">
    <source>
        <dbReference type="SAM" id="MobiDB-lite"/>
    </source>
</evidence>
<name>A0A8X6J0K7_TRICU</name>
<reference evidence="2" key="1">
    <citation type="submission" date="2020-07" db="EMBL/GenBank/DDBJ databases">
        <title>Multicomponent nature underlies the extraordinary mechanical properties of spider dragline silk.</title>
        <authorList>
            <person name="Kono N."/>
            <person name="Nakamura H."/>
            <person name="Mori M."/>
            <person name="Yoshida Y."/>
            <person name="Ohtoshi R."/>
            <person name="Malay A.D."/>
            <person name="Moran D.A.P."/>
            <person name="Tomita M."/>
            <person name="Numata K."/>
            <person name="Arakawa K."/>
        </authorList>
    </citation>
    <scope>NUCLEOTIDE SEQUENCE</scope>
</reference>
<evidence type="ECO:0000313" key="2">
    <source>
        <dbReference type="EMBL" id="GFR04823.1"/>
    </source>
</evidence>
<feature type="region of interest" description="Disordered" evidence="1">
    <location>
        <begin position="131"/>
        <end position="175"/>
    </location>
</feature>
<protein>
    <submittedName>
        <fullName evidence="2">Uncharacterized protein</fullName>
    </submittedName>
</protein>
<organism evidence="2 3">
    <name type="scientific">Trichonephila clavata</name>
    <name type="common">Joro spider</name>
    <name type="synonym">Nephila clavata</name>
    <dbReference type="NCBI Taxonomy" id="2740835"/>
    <lineage>
        <taxon>Eukaryota</taxon>
        <taxon>Metazoa</taxon>
        <taxon>Ecdysozoa</taxon>
        <taxon>Arthropoda</taxon>
        <taxon>Chelicerata</taxon>
        <taxon>Arachnida</taxon>
        <taxon>Araneae</taxon>
        <taxon>Araneomorphae</taxon>
        <taxon>Entelegynae</taxon>
        <taxon>Araneoidea</taxon>
        <taxon>Nephilidae</taxon>
        <taxon>Trichonephila</taxon>
    </lineage>
</organism>